<dbReference type="EMBL" id="DYVF01000025">
    <property type="protein sequence ID" value="HJG30428.1"/>
    <property type="molecule type" value="Genomic_DNA"/>
</dbReference>
<dbReference type="InterPro" id="IPR029069">
    <property type="entry name" value="HotDog_dom_sf"/>
</dbReference>
<comment type="similarity">
    <text evidence="1">Belongs to the acyl-ACP thioesterase family.</text>
</comment>
<keyword evidence="7" id="KW-0275">Fatty acid biosynthesis</keyword>
<dbReference type="Gene3D" id="3.10.129.10">
    <property type="entry name" value="Hotdog Thioesterase"/>
    <property type="match status" value="1"/>
</dbReference>
<evidence type="ECO:0000256" key="1">
    <source>
        <dbReference type="ARBA" id="ARBA00006500"/>
    </source>
</evidence>
<dbReference type="PANTHER" id="PTHR31727">
    <property type="entry name" value="OLEOYL-ACYL CARRIER PROTEIN THIOESTERASE 1, CHLOROPLASTIC"/>
    <property type="match status" value="1"/>
</dbReference>
<evidence type="ECO:0000256" key="2">
    <source>
        <dbReference type="ARBA" id="ARBA00022516"/>
    </source>
</evidence>
<dbReference type="InterPro" id="IPR002864">
    <property type="entry name" value="Acyl-ACP_thioesterase_NHD"/>
</dbReference>
<evidence type="ECO:0000256" key="5">
    <source>
        <dbReference type="ARBA" id="ARBA00022946"/>
    </source>
</evidence>
<reference evidence="10" key="2">
    <citation type="submission" date="2021-09" db="EMBL/GenBank/DDBJ databases">
        <authorList>
            <person name="Gilroy R."/>
        </authorList>
    </citation>
    <scope>NUCLEOTIDE SEQUENCE</scope>
    <source>
        <strain evidence="10">ChiGjej2B2-7701</strain>
    </source>
</reference>
<name>A0A921IR60_9ACTN</name>
<accession>A0A921IR60</accession>
<evidence type="ECO:0000256" key="3">
    <source>
        <dbReference type="ARBA" id="ARBA00022801"/>
    </source>
</evidence>
<reference evidence="10" key="1">
    <citation type="journal article" date="2021" name="PeerJ">
        <title>Extensive microbial diversity within the chicken gut microbiome revealed by metagenomics and culture.</title>
        <authorList>
            <person name="Gilroy R."/>
            <person name="Ravi A."/>
            <person name="Getino M."/>
            <person name="Pursley I."/>
            <person name="Horton D.L."/>
            <person name="Alikhan N.F."/>
            <person name="Baker D."/>
            <person name="Gharbi K."/>
            <person name="Hall N."/>
            <person name="Watson M."/>
            <person name="Adriaenssens E.M."/>
            <person name="Foster-Nyarko E."/>
            <person name="Jarju S."/>
            <person name="Secka A."/>
            <person name="Antonio M."/>
            <person name="Oren A."/>
            <person name="Chaudhuri R.R."/>
            <person name="La Ragione R."/>
            <person name="Hildebrand F."/>
            <person name="Pallen M.J."/>
        </authorList>
    </citation>
    <scope>NUCLEOTIDE SEQUENCE</scope>
    <source>
        <strain evidence="10">ChiGjej2B2-7701</strain>
    </source>
</reference>
<gene>
    <name evidence="10" type="ORF">K8U80_03410</name>
</gene>
<dbReference type="GO" id="GO:0016297">
    <property type="term" value="F:fatty acyl-[ACP] hydrolase activity"/>
    <property type="evidence" value="ECO:0007669"/>
    <property type="project" value="InterPro"/>
</dbReference>
<keyword evidence="3" id="KW-0378">Hydrolase</keyword>
<dbReference type="PANTHER" id="PTHR31727:SF6">
    <property type="entry name" value="OLEOYL-ACYL CARRIER PROTEIN THIOESTERASE 1, CHLOROPLASTIC"/>
    <property type="match status" value="1"/>
</dbReference>
<dbReference type="InterPro" id="IPR045023">
    <property type="entry name" value="FATA/B"/>
</dbReference>
<dbReference type="Proteomes" id="UP000746751">
    <property type="component" value="Unassembled WGS sequence"/>
</dbReference>
<sequence>MPTIDLDSDLTVFEYPYHVRYSEVGHRGLMTAPALINAFQDCSTFQSEALGVGMAWLRNEQRAWVLTHWQIVVDRYPSLCEEIAVGTFANSFKGFTAKRNFYIKDNAGKYIARAQSSWAFIDLSTGRPTRPTPAHIDPYGSHDPLELPAEDRRVKLPDVLEPREPITVRRGLIDTNEHVNNCQYVQMALELLPRETAPTSIRVDYRRAAVLGDTIYPSIGQTGQRTVVTLNDSAGAPFAVVELA</sequence>
<dbReference type="Pfam" id="PF01643">
    <property type="entry name" value="Acyl-ACP_TE"/>
    <property type="match status" value="1"/>
</dbReference>
<dbReference type="InterPro" id="IPR049427">
    <property type="entry name" value="Acyl-ACP_TE_C"/>
</dbReference>
<dbReference type="Pfam" id="PF20791">
    <property type="entry name" value="Acyl-ACP_TE_C"/>
    <property type="match status" value="1"/>
</dbReference>
<organism evidence="10 11">
    <name type="scientific">Collinsella ihumii</name>
    <dbReference type="NCBI Taxonomy" id="1720204"/>
    <lineage>
        <taxon>Bacteria</taxon>
        <taxon>Bacillati</taxon>
        <taxon>Actinomycetota</taxon>
        <taxon>Coriobacteriia</taxon>
        <taxon>Coriobacteriales</taxon>
        <taxon>Coriobacteriaceae</taxon>
        <taxon>Collinsella</taxon>
    </lineage>
</organism>
<evidence type="ECO:0000256" key="7">
    <source>
        <dbReference type="ARBA" id="ARBA00023160"/>
    </source>
</evidence>
<keyword evidence="2" id="KW-0444">Lipid biosynthesis</keyword>
<dbReference type="AlphaFoldDB" id="A0A921IR60"/>
<evidence type="ECO:0000256" key="6">
    <source>
        <dbReference type="ARBA" id="ARBA00023098"/>
    </source>
</evidence>
<evidence type="ECO:0000313" key="10">
    <source>
        <dbReference type="EMBL" id="HJG30428.1"/>
    </source>
</evidence>
<dbReference type="CDD" id="cd00586">
    <property type="entry name" value="4HBT"/>
    <property type="match status" value="1"/>
</dbReference>
<dbReference type="SUPFAM" id="SSF54637">
    <property type="entry name" value="Thioesterase/thiol ester dehydrase-isomerase"/>
    <property type="match status" value="2"/>
</dbReference>
<evidence type="ECO:0000259" key="9">
    <source>
        <dbReference type="Pfam" id="PF20791"/>
    </source>
</evidence>
<evidence type="ECO:0000313" key="11">
    <source>
        <dbReference type="Proteomes" id="UP000746751"/>
    </source>
</evidence>
<keyword evidence="5" id="KW-0809">Transit peptide</keyword>
<evidence type="ECO:0000256" key="4">
    <source>
        <dbReference type="ARBA" id="ARBA00022832"/>
    </source>
</evidence>
<protein>
    <submittedName>
        <fullName evidence="10">Acyl-[acyl-carrier-protein] thioesterase</fullName>
    </submittedName>
</protein>
<comment type="caution">
    <text evidence="10">The sequence shown here is derived from an EMBL/GenBank/DDBJ whole genome shotgun (WGS) entry which is preliminary data.</text>
</comment>
<evidence type="ECO:0000259" key="8">
    <source>
        <dbReference type="Pfam" id="PF01643"/>
    </source>
</evidence>
<keyword evidence="4" id="KW-0276">Fatty acid metabolism</keyword>
<feature type="domain" description="Acyl-ACP thioesterase-like C-terminal" evidence="9">
    <location>
        <begin position="164"/>
        <end position="216"/>
    </location>
</feature>
<dbReference type="GO" id="GO:0000036">
    <property type="term" value="F:acyl carrier activity"/>
    <property type="evidence" value="ECO:0007669"/>
    <property type="project" value="TreeGrafter"/>
</dbReference>
<proteinExistence type="inferred from homology"/>
<feature type="domain" description="Acyl-ACP thioesterase N-terminal hotdog" evidence="8">
    <location>
        <begin position="12"/>
        <end position="137"/>
    </location>
</feature>
<keyword evidence="6" id="KW-0443">Lipid metabolism</keyword>